<dbReference type="HOGENOM" id="CLU_1718313_0_0_2"/>
<gene>
    <name evidence="1" type="ORF">MA03_07640</name>
</gene>
<evidence type="ECO:0000313" key="2">
    <source>
        <dbReference type="Proteomes" id="UP000067434"/>
    </source>
</evidence>
<accession>A0A0F7CLB8</accession>
<proteinExistence type="predicted"/>
<dbReference type="RefSeq" id="WP_052884681.1">
    <property type="nucleotide sequence ID" value="NZ_CP009961.1"/>
</dbReference>
<keyword evidence="2" id="KW-1185">Reference proteome</keyword>
<organism evidence="1 2">
    <name type="scientific">Infirmifilum uzonense</name>
    <dbReference type="NCBI Taxonomy" id="1550241"/>
    <lineage>
        <taxon>Archaea</taxon>
        <taxon>Thermoproteota</taxon>
        <taxon>Thermoprotei</taxon>
        <taxon>Thermofilales</taxon>
        <taxon>Thermofilaceae</taxon>
        <taxon>Infirmifilum</taxon>
    </lineage>
</organism>
<sequence length="136" mass="14854">MTSVGELSEMMRSYTRKFSEYVARKDYDSAIQLGLQVLEKLLKIASEEIIANISDPSVAKIGQEILKNYESTLSYVSGVMNGLKYVSPIYALGEKEQLVGLVASSVSELFNFIMGALLIVASIQGRASTEESFGVV</sequence>
<evidence type="ECO:0000313" key="1">
    <source>
        <dbReference type="EMBL" id="AKG39136.1"/>
    </source>
</evidence>
<dbReference type="GeneID" id="25402093"/>
<dbReference type="AlphaFoldDB" id="A0A0F7CLB8"/>
<dbReference type="KEGG" id="thf:MA03_07640"/>
<dbReference type="EMBL" id="CP009961">
    <property type="protein sequence ID" value="AKG39136.1"/>
    <property type="molecule type" value="Genomic_DNA"/>
</dbReference>
<dbReference type="PATRIC" id="fig|1550241.5.peg.1585"/>
<name>A0A0F7CLB8_9CREN</name>
<dbReference type="STRING" id="1550241.MA03_07640"/>
<dbReference type="Proteomes" id="UP000067434">
    <property type="component" value="Chromosome"/>
</dbReference>
<dbReference type="OrthoDB" id="31115at2157"/>
<reference evidence="1 2" key="1">
    <citation type="journal article" date="2015" name="Stand. Genomic Sci.">
        <title>Complete genome sequence of and proposal of Thermofilum uzonense sp. nov. a novel hyperthermophilic crenarchaeon and emended description of the genus Thermofilum.</title>
        <authorList>
            <person name="Toshchakov S.V."/>
            <person name="Korzhenkov A.A."/>
            <person name="Samarov N.I."/>
            <person name="Mazunin I.O."/>
            <person name="Mozhey O.I."/>
            <person name="Shmyr I.S."/>
            <person name="Derbikova K.S."/>
            <person name="Taranov E.A."/>
            <person name="Dominova I.N."/>
            <person name="Bonch-Osmolovskaya E.A."/>
            <person name="Patrushev M.V."/>
            <person name="Podosokorskaya O.A."/>
            <person name="Kublanov I.V."/>
        </authorList>
    </citation>
    <scope>NUCLEOTIDE SEQUENCE [LARGE SCALE GENOMIC DNA]</scope>
    <source>
        <strain evidence="1 2">1807-2</strain>
    </source>
</reference>
<protein>
    <submittedName>
        <fullName evidence="1">Uncharacterized protein</fullName>
    </submittedName>
</protein>